<dbReference type="Proteomes" id="UP000285123">
    <property type="component" value="Unassembled WGS sequence"/>
</dbReference>
<comment type="caution">
    <text evidence="5">The sequence shown here is derived from an EMBL/GenBank/DDBJ whole genome shotgun (WGS) entry which is preliminary data.</text>
</comment>
<sequence length="790" mass="87996" precursor="true">MIRIDTGYFRQPRVWSTRLAVGASLVCTGALAPQPSIAATMGCPVAPPPLALPQPSEDSTLTADRASLEEGVAEARGEARLTRNGQALEAPYMRYDRDAANAIARDGLRYYRPGFYLTADSGNVQIDDETGEFNQATYAVIANGGRGSATRVESLGGGSYELTDADYTTCAGETKAWQLSAERIALDRASGRGEAFNSVMRIYGVPVLYTPYLNFPIDDKRHSGVLPPTIGSSSDSGFELAVPYYFNLAPNYDATLVPRVLGDRGLQLGGQLRYLHEHHRGEFAGEYLPSDSEYGDDRSLFHYEHIGRFNEHFGIDANYTRVSDDQYFDDLSNDLAGTSTSQLERAVRLTFADTGVRFSLLAQDFQTLDDINEDEDDFDRAFANDPYTRLPQARLEMLTPTAPFRVGFNGEFSNFKRDDDIDALRTDAEPRLLWGVDRGGWYANSELSYRITRYDLRGFDDAPTVDAAAYEDDVITRDIPQLQAESGLRLSRTFGDGWVQTLEPRAQYLYTGYEDQSEIPVFDSGIADLHFDRLFADNRFVGSDRIGDANQLTLGVSSRFISPEDGRTVAKLDFGRVTGFRDLEVNMPSSGEIGYGDRGSDYVAGVELRPTRNLRAQTTIQYDPDDSRINRAIASASLSTDSGYQLDLAYRRYRDYRPLREVSGSNGREVNIVPGRYESLEQTAVGLRAPVTDNLDVLGRWNYSLERSQNVETLAGFEYRPSCCWAGRVAWRRYVSDDDGSYDSAIMFQFVLNGLGQFGDTVQSFVDDDVYADDDTGRRSSSSFDTIRFP</sequence>
<dbReference type="GO" id="GO:1990351">
    <property type="term" value="C:transporter complex"/>
    <property type="evidence" value="ECO:0007669"/>
    <property type="project" value="TreeGrafter"/>
</dbReference>
<comment type="similarity">
    <text evidence="2">Belongs to the LptD family.</text>
</comment>
<keyword evidence="2" id="KW-0472">Membrane</keyword>
<dbReference type="OrthoDB" id="9760225at2"/>
<comment type="subunit">
    <text evidence="2">Component of the lipopolysaccharide transport and assembly complex. Interacts with LptE and LptA.</text>
</comment>
<dbReference type="AlphaFoldDB" id="A0A423PGT0"/>
<name>A0A423PGT0_9GAMM</name>
<dbReference type="GO" id="GO:0015920">
    <property type="term" value="P:lipopolysaccharide transport"/>
    <property type="evidence" value="ECO:0007669"/>
    <property type="project" value="InterPro"/>
</dbReference>
<accession>A0A423PGT0</accession>
<keyword evidence="2" id="KW-0732">Signal</keyword>
<evidence type="ECO:0000259" key="4">
    <source>
        <dbReference type="Pfam" id="PF19838"/>
    </source>
</evidence>
<dbReference type="InterPro" id="IPR007543">
    <property type="entry name" value="LptD_C"/>
</dbReference>
<dbReference type="PANTHER" id="PTHR30189">
    <property type="entry name" value="LPS-ASSEMBLY PROTEIN"/>
    <property type="match status" value="1"/>
</dbReference>
<evidence type="ECO:0000313" key="5">
    <source>
        <dbReference type="EMBL" id="ROO24797.1"/>
    </source>
</evidence>
<protein>
    <recommendedName>
        <fullName evidence="2">LPS-assembly protein LptD</fullName>
    </recommendedName>
</protein>
<feature type="domain" description="LPS-assembly protein LptD central" evidence="4">
    <location>
        <begin position="198"/>
        <end position="289"/>
    </location>
</feature>
<dbReference type="InterPro" id="IPR045659">
    <property type="entry name" value="LptD_2"/>
</dbReference>
<evidence type="ECO:0000256" key="1">
    <source>
        <dbReference type="ARBA" id="ARBA00023237"/>
    </source>
</evidence>
<dbReference type="RefSeq" id="WP_123592311.1">
    <property type="nucleotide sequence ID" value="NZ_AYKF01000123.1"/>
</dbReference>
<proteinExistence type="inferred from homology"/>
<dbReference type="GO" id="GO:0009279">
    <property type="term" value="C:cell outer membrane"/>
    <property type="evidence" value="ECO:0007669"/>
    <property type="project" value="UniProtKB-SubCell"/>
</dbReference>
<gene>
    <name evidence="2" type="primary">lptD</name>
    <name evidence="5" type="ORF">SAHL_15475</name>
</gene>
<evidence type="ECO:0000313" key="6">
    <source>
        <dbReference type="Proteomes" id="UP000285123"/>
    </source>
</evidence>
<dbReference type="GO" id="GO:0043165">
    <property type="term" value="P:Gram-negative-bacterium-type cell outer membrane assembly"/>
    <property type="evidence" value="ECO:0007669"/>
    <property type="project" value="UniProtKB-UniRule"/>
</dbReference>
<comment type="subcellular location">
    <subcellularLocation>
        <location evidence="2">Cell outer membrane</location>
    </subcellularLocation>
</comment>
<evidence type="ECO:0000256" key="2">
    <source>
        <dbReference type="HAMAP-Rule" id="MF_01411"/>
    </source>
</evidence>
<dbReference type="HAMAP" id="MF_01411">
    <property type="entry name" value="LPS_assembly_LptD"/>
    <property type="match status" value="1"/>
</dbReference>
<dbReference type="Pfam" id="PF04453">
    <property type="entry name" value="LptD"/>
    <property type="match status" value="1"/>
</dbReference>
<feature type="chain" id="PRO_5019593436" description="LPS-assembly protein LptD" evidence="2">
    <location>
        <begin position="39"/>
        <end position="790"/>
    </location>
</feature>
<dbReference type="InterPro" id="IPR050218">
    <property type="entry name" value="LptD"/>
</dbReference>
<organism evidence="5 6">
    <name type="scientific">Salinisphaera orenii YIM 95161</name>
    <dbReference type="NCBI Taxonomy" id="1051139"/>
    <lineage>
        <taxon>Bacteria</taxon>
        <taxon>Pseudomonadati</taxon>
        <taxon>Pseudomonadota</taxon>
        <taxon>Gammaproteobacteria</taxon>
        <taxon>Salinisphaerales</taxon>
        <taxon>Salinisphaeraceae</taxon>
        <taxon>Salinisphaera</taxon>
    </lineage>
</organism>
<keyword evidence="1 2" id="KW-0998">Cell outer membrane</keyword>
<comment type="function">
    <text evidence="2">Together with LptE, is involved in the assembly of lipopolysaccharide (LPS) at the surface of the outer membrane.</text>
</comment>
<dbReference type="InterPro" id="IPR020889">
    <property type="entry name" value="LipoPS_assembly_LptD"/>
</dbReference>
<feature type="domain" description="LptD C-terminal" evidence="3">
    <location>
        <begin position="297"/>
        <end position="693"/>
    </location>
</feature>
<dbReference type="PANTHER" id="PTHR30189:SF1">
    <property type="entry name" value="LPS-ASSEMBLY PROTEIN LPTD"/>
    <property type="match status" value="1"/>
</dbReference>
<dbReference type="Pfam" id="PF19838">
    <property type="entry name" value="LptD_2"/>
    <property type="match status" value="1"/>
</dbReference>
<dbReference type="EMBL" id="AYKF01000123">
    <property type="protein sequence ID" value="ROO24797.1"/>
    <property type="molecule type" value="Genomic_DNA"/>
</dbReference>
<comment type="caution">
    <text evidence="2">Lacks conserved residue(s) required for the propagation of feature annotation.</text>
</comment>
<reference evidence="5 6" key="1">
    <citation type="submission" date="2013-10" db="EMBL/GenBank/DDBJ databases">
        <title>Salinisphaera halophila YIM 95161 Genome Sequencing.</title>
        <authorList>
            <person name="Lai Q."/>
            <person name="Li C."/>
            <person name="Shao Z."/>
        </authorList>
    </citation>
    <scope>NUCLEOTIDE SEQUENCE [LARGE SCALE GENOMIC DNA]</scope>
    <source>
        <strain evidence="5 6">YIM 95161</strain>
    </source>
</reference>
<feature type="signal peptide" evidence="2">
    <location>
        <begin position="1"/>
        <end position="38"/>
    </location>
</feature>
<evidence type="ECO:0000259" key="3">
    <source>
        <dbReference type="Pfam" id="PF04453"/>
    </source>
</evidence>